<dbReference type="GO" id="GO:0004621">
    <property type="term" value="F:glycosylphosphatidylinositol phospholipase D activity"/>
    <property type="evidence" value="ECO:0007669"/>
    <property type="project" value="UniProtKB-EC"/>
</dbReference>
<evidence type="ECO:0000256" key="3">
    <source>
        <dbReference type="ARBA" id="ARBA00012284"/>
    </source>
</evidence>
<dbReference type="Pfam" id="PF00882">
    <property type="entry name" value="Zn_dep_PLPC"/>
    <property type="match status" value="1"/>
</dbReference>
<comment type="caution">
    <text evidence="15">The sequence shown here is derived from an EMBL/GenBank/DDBJ whole genome shotgun (WGS) entry which is preliminary data.</text>
</comment>
<dbReference type="PRINTS" id="PR00718">
    <property type="entry name" value="PHPHLIPASED"/>
</dbReference>
<evidence type="ECO:0000256" key="8">
    <source>
        <dbReference type="ARBA" id="ARBA00022801"/>
    </source>
</evidence>
<dbReference type="GO" id="GO:0031012">
    <property type="term" value="C:extracellular matrix"/>
    <property type="evidence" value="ECO:0007669"/>
    <property type="project" value="TreeGrafter"/>
</dbReference>
<comment type="catalytic activity">
    <reaction evidence="11">
        <text>a 6-(alpha-D-glucosaminyl)-1-(1,2-diacyl-sn-glycero-3-phospho)-1D-myo-inositol + H2O = 6-(alpha-D-glucosaminyl)-1D-myo-inositol + a 1,2-diacyl-sn-glycero-3-phosphate + H(+)</text>
        <dbReference type="Rhea" id="RHEA:10832"/>
        <dbReference type="ChEBI" id="CHEBI:15377"/>
        <dbReference type="ChEBI" id="CHEBI:15378"/>
        <dbReference type="ChEBI" id="CHEBI:57997"/>
        <dbReference type="ChEBI" id="CHEBI:58608"/>
        <dbReference type="ChEBI" id="CHEBI:58700"/>
        <dbReference type="EC" id="3.1.4.50"/>
    </reaction>
</comment>
<comment type="similarity">
    <text evidence="2">Belongs to the GPLD1 family.</text>
</comment>
<dbReference type="EC" id="3.1.4.50" evidence="3"/>
<evidence type="ECO:0000256" key="1">
    <source>
        <dbReference type="ARBA" id="ARBA00004613"/>
    </source>
</evidence>
<dbReference type="AlphaFoldDB" id="A0A210R479"/>
<dbReference type="SMART" id="SM00191">
    <property type="entry name" value="Int_alpha"/>
    <property type="match status" value="4"/>
</dbReference>
<keyword evidence="7" id="KW-0677">Repeat</keyword>
<evidence type="ECO:0000256" key="7">
    <source>
        <dbReference type="ARBA" id="ARBA00022737"/>
    </source>
</evidence>
<dbReference type="PROSITE" id="PS51470">
    <property type="entry name" value="FG_GAP"/>
    <property type="match status" value="3"/>
</dbReference>
<evidence type="ECO:0000256" key="2">
    <source>
        <dbReference type="ARBA" id="ARBA00008652"/>
    </source>
</evidence>
<evidence type="ECO:0000256" key="10">
    <source>
        <dbReference type="ARBA" id="ARBA00029753"/>
    </source>
</evidence>
<organism evidence="15 16">
    <name type="scientific">Mizuhopecten yessoensis</name>
    <name type="common">Japanese scallop</name>
    <name type="synonym">Patinopecten yessoensis</name>
    <dbReference type="NCBI Taxonomy" id="6573"/>
    <lineage>
        <taxon>Eukaryota</taxon>
        <taxon>Metazoa</taxon>
        <taxon>Spiralia</taxon>
        <taxon>Lophotrochozoa</taxon>
        <taxon>Mollusca</taxon>
        <taxon>Bivalvia</taxon>
        <taxon>Autobranchia</taxon>
        <taxon>Pteriomorphia</taxon>
        <taxon>Pectinida</taxon>
        <taxon>Pectinoidea</taxon>
        <taxon>Pectinidae</taxon>
        <taxon>Mizuhopecten</taxon>
    </lineage>
</organism>
<keyword evidence="16" id="KW-1185">Reference proteome</keyword>
<keyword evidence="6 13" id="KW-0732">Signal</keyword>
<gene>
    <name evidence="15" type="ORF">KP79_PYT08918</name>
</gene>
<comment type="subcellular location">
    <subcellularLocation>
        <location evidence="1">Secreted</location>
    </subcellularLocation>
</comment>
<evidence type="ECO:0000313" key="15">
    <source>
        <dbReference type="EMBL" id="OWF55681.1"/>
    </source>
</evidence>
<dbReference type="GO" id="GO:0005615">
    <property type="term" value="C:extracellular space"/>
    <property type="evidence" value="ECO:0007669"/>
    <property type="project" value="TreeGrafter"/>
</dbReference>
<protein>
    <recommendedName>
        <fullName evidence="4">Phosphatidylinositol-glycan-specific phospholipase D</fullName>
        <ecNumber evidence="3">3.1.4.50</ecNumber>
    </recommendedName>
    <alternativeName>
        <fullName evidence="10">Glycosyl-phosphatidylinositol-specific phospholipase D</fullName>
    </alternativeName>
</protein>
<reference evidence="15 16" key="1">
    <citation type="journal article" date="2017" name="Nat. Ecol. Evol.">
        <title>Scallop genome provides insights into evolution of bilaterian karyotype and development.</title>
        <authorList>
            <person name="Wang S."/>
            <person name="Zhang J."/>
            <person name="Jiao W."/>
            <person name="Li J."/>
            <person name="Xun X."/>
            <person name="Sun Y."/>
            <person name="Guo X."/>
            <person name="Huan P."/>
            <person name="Dong B."/>
            <person name="Zhang L."/>
            <person name="Hu X."/>
            <person name="Sun X."/>
            <person name="Wang J."/>
            <person name="Zhao C."/>
            <person name="Wang Y."/>
            <person name="Wang D."/>
            <person name="Huang X."/>
            <person name="Wang R."/>
            <person name="Lv J."/>
            <person name="Li Y."/>
            <person name="Zhang Z."/>
            <person name="Liu B."/>
            <person name="Lu W."/>
            <person name="Hui Y."/>
            <person name="Liang J."/>
            <person name="Zhou Z."/>
            <person name="Hou R."/>
            <person name="Li X."/>
            <person name="Liu Y."/>
            <person name="Li H."/>
            <person name="Ning X."/>
            <person name="Lin Y."/>
            <person name="Zhao L."/>
            <person name="Xing Q."/>
            <person name="Dou J."/>
            <person name="Li Y."/>
            <person name="Mao J."/>
            <person name="Guo H."/>
            <person name="Dou H."/>
            <person name="Li T."/>
            <person name="Mu C."/>
            <person name="Jiang W."/>
            <person name="Fu Q."/>
            <person name="Fu X."/>
            <person name="Miao Y."/>
            <person name="Liu J."/>
            <person name="Yu Q."/>
            <person name="Li R."/>
            <person name="Liao H."/>
            <person name="Li X."/>
            <person name="Kong Y."/>
            <person name="Jiang Z."/>
            <person name="Chourrout D."/>
            <person name="Li R."/>
            <person name="Bao Z."/>
        </authorList>
    </citation>
    <scope>NUCLEOTIDE SEQUENCE [LARGE SCALE GENOMIC DNA]</scope>
    <source>
        <strain evidence="15 16">PY_sf001</strain>
    </source>
</reference>
<dbReference type="InterPro" id="IPR013517">
    <property type="entry name" value="FG-GAP"/>
</dbReference>
<dbReference type="InterPro" id="IPR029002">
    <property type="entry name" value="PLPC/GPLD1"/>
</dbReference>
<feature type="domain" description="Phospholipase C/D" evidence="14">
    <location>
        <begin position="28"/>
        <end position="218"/>
    </location>
</feature>
<keyword evidence="9" id="KW-0325">Glycoprotein</keyword>
<feature type="repeat" description="FG-GAP" evidence="12">
    <location>
        <begin position="381"/>
        <end position="442"/>
    </location>
</feature>
<dbReference type="PANTHER" id="PTHR23221:SF7">
    <property type="entry name" value="PHOSPHATIDYLINOSITOL-GLYCAN-SPECIFIC PHOSPHOLIPASE D"/>
    <property type="match status" value="1"/>
</dbReference>
<keyword evidence="8" id="KW-0378">Hydrolase</keyword>
<dbReference type="InterPro" id="IPR028994">
    <property type="entry name" value="Integrin_alpha_N"/>
</dbReference>
<evidence type="ECO:0000256" key="4">
    <source>
        <dbReference type="ARBA" id="ARBA00015988"/>
    </source>
</evidence>
<dbReference type="OrthoDB" id="5317514at2759"/>
<evidence type="ECO:0000313" key="16">
    <source>
        <dbReference type="Proteomes" id="UP000242188"/>
    </source>
</evidence>
<keyword evidence="5" id="KW-0964">Secreted</keyword>
<evidence type="ECO:0000259" key="14">
    <source>
        <dbReference type="Pfam" id="PF00882"/>
    </source>
</evidence>
<dbReference type="PANTHER" id="PTHR23221">
    <property type="entry name" value="GLYCOSYLPHOSPHATIDYLINOSITOL PHOSPHOLIPASE D"/>
    <property type="match status" value="1"/>
</dbReference>
<dbReference type="InterPro" id="IPR001028">
    <property type="entry name" value="Gprt_PLipase_D"/>
</dbReference>
<feature type="chain" id="PRO_5013165894" description="Phosphatidylinositol-glycan-specific phospholipase D" evidence="13">
    <location>
        <begin position="24"/>
        <end position="881"/>
    </location>
</feature>
<dbReference type="Pfam" id="PF01839">
    <property type="entry name" value="FG-GAP"/>
    <property type="match status" value="3"/>
</dbReference>
<evidence type="ECO:0000256" key="11">
    <source>
        <dbReference type="ARBA" id="ARBA00093237"/>
    </source>
</evidence>
<sequence>MAARCHVLFSLLWFLPFLSYVSGCGITTHIVISEKAKEHFGNISPTKVDYKQIITKHHDAFMAGSPYPDAFYSSFCDKGYYHNVSEDTHWSGFLNATINYIRKNYPQPWDTATEKLVAFMFGFVSHQVADIVWHSLGVDQGFITTMGMENFHGSYTNAHTAADFGGDVMNLFDMDVALFMDPLKEWYVPVDDLTRIYQDFYGTTRITSPVIDNCSTLLLVAGYAELAGGSDAYAAVANTSPFLVDQYRDYFLGGVNDMAGWSARLWNRTITMLENGTSSCLMPHNPLYINCTQPSTQEYSQLFNTKERNGYFRQPDLRGLTTDDLIVKKAYRGILIKPGHKIRSLIEKKRNTLLTKRKRIIEEKRKLQKRKEPEQLADSPNMLGIYYAPDRFSKFGWSLAVGDLNGDHNDDLVVGAPGYGGGGSPDQGRVYILYGSDDGLPVAQGAFYLLNMNNHTNCTLKGPAEAQSLFGTSVAVVDVNLDGIPDVVVGAPAFRNHGQLDYNGAVFIYYGKLRSNAAFYQPNITITCQSQYCNLGFTMTTGDINKDGHDDLLLGTPYYQMVANQSGIVSALPSSKAYSDHMVITFESLISKWNLQNKQAYSWFGHNIRVRSGLVLVGQPYFRKCSRPDCQLTSSDLQTVGALNLYNLGVTYNISGLTLHGEQQFDLAGYSSDIGFPYDNKSLILAVGVVGRDAPGTYLTVPITIHQAGAVFVYNITNNNVQLLATFQGDRQFGRFGIYVKFEDVNADGIDDLMIGAPRRNYDATDIVPRWFSEDYDGKLYVYYGGKYFPRGNATSTPKCDLFYPCPQTMANFTAEADGYKVKMGYNAAILKAKNLNNMITPVLYGDVLFDHWSSRPTLYVYRINTTTTSYEEEVGGQGSS</sequence>
<evidence type="ECO:0000256" key="6">
    <source>
        <dbReference type="ARBA" id="ARBA00022729"/>
    </source>
</evidence>
<evidence type="ECO:0000256" key="12">
    <source>
        <dbReference type="PROSITE-ProRule" id="PRU00803"/>
    </source>
</evidence>
<dbReference type="STRING" id="6573.A0A210R479"/>
<dbReference type="Gene3D" id="2.130.10.130">
    <property type="entry name" value="Integrin alpha, N-terminal"/>
    <property type="match status" value="3"/>
</dbReference>
<dbReference type="InterPro" id="IPR013519">
    <property type="entry name" value="Int_alpha_beta-p"/>
</dbReference>
<accession>A0A210R479</accession>
<feature type="signal peptide" evidence="13">
    <location>
        <begin position="1"/>
        <end position="23"/>
    </location>
</feature>
<evidence type="ECO:0000256" key="5">
    <source>
        <dbReference type="ARBA" id="ARBA00022525"/>
    </source>
</evidence>
<feature type="repeat" description="FG-GAP" evidence="12">
    <location>
        <begin position="457"/>
        <end position="518"/>
    </location>
</feature>
<evidence type="ECO:0000256" key="13">
    <source>
        <dbReference type="SAM" id="SignalP"/>
    </source>
</evidence>
<dbReference type="Proteomes" id="UP000242188">
    <property type="component" value="Unassembled WGS sequence"/>
</dbReference>
<dbReference type="SUPFAM" id="SSF69318">
    <property type="entry name" value="Integrin alpha N-terminal domain"/>
    <property type="match status" value="2"/>
</dbReference>
<dbReference type="EMBL" id="NEDP02000532">
    <property type="protein sequence ID" value="OWF55681.1"/>
    <property type="molecule type" value="Genomic_DNA"/>
</dbReference>
<proteinExistence type="inferred from homology"/>
<feature type="repeat" description="FG-GAP" evidence="12">
    <location>
        <begin position="521"/>
        <end position="581"/>
    </location>
</feature>
<evidence type="ECO:0000256" key="9">
    <source>
        <dbReference type="ARBA" id="ARBA00023180"/>
    </source>
</evidence>
<name>A0A210R479_MIZYE</name>